<evidence type="ECO:0000313" key="1">
    <source>
        <dbReference type="EMBL" id="GCE14948.1"/>
    </source>
</evidence>
<comment type="caution">
    <text evidence="1">The sequence shown here is derived from an EMBL/GenBank/DDBJ whole genome shotgun (WGS) entry which is preliminary data.</text>
</comment>
<name>A0A402A774_9CHLR</name>
<accession>A0A402A774</accession>
<sequence>MTISKTYDNALDVLKQSFSGSECELWVDEVRNHFIPQPLRILDIGIGTGESIQKRLLQLSWNGYSADLHGLDPNLCVETVTRHVYDDAHLYKTRFEEATFSQTFDVVNASQSIYYMQNIPAMLRKMTQLVQPGGMVTITLWSQHCSLYQLQRTVFGAGATLVTAEQVAEQLVQQHLLRDVKLVSCKGQLNLSRLRASEQGLDAILTIISRKFGDVFLIPQYRAKLEKALLSLPDVAPRINYMLVGQK</sequence>
<proteinExistence type="predicted"/>
<dbReference type="RefSeq" id="WP_126582474.1">
    <property type="nucleotide sequence ID" value="NZ_BIFR01000002.1"/>
</dbReference>
<dbReference type="EMBL" id="BIFR01000002">
    <property type="protein sequence ID" value="GCE14948.1"/>
    <property type="molecule type" value="Genomic_DNA"/>
</dbReference>
<gene>
    <name evidence="1" type="ORF">KTT_48070</name>
</gene>
<dbReference type="OrthoDB" id="1524727at2"/>
<reference evidence="2" key="1">
    <citation type="submission" date="2018-12" db="EMBL/GenBank/DDBJ databases">
        <title>Tengunoibacter tsumagoiensis gen. nov., sp. nov., Dictyobacter kobayashii sp. nov., D. alpinus sp. nov., and D. joshuensis sp. nov. and description of Dictyobacteraceae fam. nov. within the order Ktedonobacterales isolated from Tengu-no-mugimeshi.</title>
        <authorList>
            <person name="Wang C.M."/>
            <person name="Zheng Y."/>
            <person name="Sakai Y."/>
            <person name="Toyoda A."/>
            <person name="Minakuchi Y."/>
            <person name="Abe K."/>
            <person name="Yokota A."/>
            <person name="Yabe S."/>
        </authorList>
    </citation>
    <scope>NUCLEOTIDE SEQUENCE [LARGE SCALE GENOMIC DNA]</scope>
    <source>
        <strain evidence="2">Uno3</strain>
    </source>
</reference>
<evidence type="ECO:0000313" key="2">
    <source>
        <dbReference type="Proteomes" id="UP000287352"/>
    </source>
</evidence>
<dbReference type="Pfam" id="PF13489">
    <property type="entry name" value="Methyltransf_23"/>
    <property type="match status" value="1"/>
</dbReference>
<protein>
    <recommendedName>
        <fullName evidence="3">Methyltransferase domain-containing protein</fullName>
    </recommendedName>
</protein>
<dbReference type="SUPFAM" id="SSF53335">
    <property type="entry name" value="S-adenosyl-L-methionine-dependent methyltransferases"/>
    <property type="match status" value="1"/>
</dbReference>
<dbReference type="InterPro" id="IPR029063">
    <property type="entry name" value="SAM-dependent_MTases_sf"/>
</dbReference>
<organism evidence="1 2">
    <name type="scientific">Tengunoibacter tsumagoiensis</name>
    <dbReference type="NCBI Taxonomy" id="2014871"/>
    <lineage>
        <taxon>Bacteria</taxon>
        <taxon>Bacillati</taxon>
        <taxon>Chloroflexota</taxon>
        <taxon>Ktedonobacteria</taxon>
        <taxon>Ktedonobacterales</taxon>
        <taxon>Dictyobacteraceae</taxon>
        <taxon>Tengunoibacter</taxon>
    </lineage>
</organism>
<dbReference type="AlphaFoldDB" id="A0A402A774"/>
<keyword evidence="2" id="KW-1185">Reference proteome</keyword>
<dbReference type="Gene3D" id="3.40.50.150">
    <property type="entry name" value="Vaccinia Virus protein VP39"/>
    <property type="match status" value="1"/>
</dbReference>
<evidence type="ECO:0008006" key="3">
    <source>
        <dbReference type="Google" id="ProtNLM"/>
    </source>
</evidence>
<dbReference type="Proteomes" id="UP000287352">
    <property type="component" value="Unassembled WGS sequence"/>
</dbReference>